<feature type="region of interest" description="Disordered" evidence="1">
    <location>
        <begin position="1"/>
        <end position="30"/>
    </location>
</feature>
<protein>
    <submittedName>
        <fullName evidence="2">Uncharacterized protein</fullName>
    </submittedName>
</protein>
<reference evidence="3" key="1">
    <citation type="journal article" date="2017" name="Cell">
        <title>Insights into land plant evolution garnered from the Marchantia polymorpha genome.</title>
        <authorList>
            <person name="Bowman J.L."/>
            <person name="Kohchi T."/>
            <person name="Yamato K.T."/>
            <person name="Jenkins J."/>
            <person name="Shu S."/>
            <person name="Ishizaki K."/>
            <person name="Yamaoka S."/>
            <person name="Nishihama R."/>
            <person name="Nakamura Y."/>
            <person name="Berger F."/>
            <person name="Adam C."/>
            <person name="Aki S.S."/>
            <person name="Althoff F."/>
            <person name="Araki T."/>
            <person name="Arteaga-Vazquez M.A."/>
            <person name="Balasubrmanian S."/>
            <person name="Barry K."/>
            <person name="Bauer D."/>
            <person name="Boehm C.R."/>
            <person name="Briginshaw L."/>
            <person name="Caballero-Perez J."/>
            <person name="Catarino B."/>
            <person name="Chen F."/>
            <person name="Chiyoda S."/>
            <person name="Chovatia M."/>
            <person name="Davies K.M."/>
            <person name="Delmans M."/>
            <person name="Demura T."/>
            <person name="Dierschke T."/>
            <person name="Dolan L."/>
            <person name="Dorantes-Acosta A.E."/>
            <person name="Eklund D.M."/>
            <person name="Florent S.N."/>
            <person name="Flores-Sandoval E."/>
            <person name="Fujiyama A."/>
            <person name="Fukuzawa H."/>
            <person name="Galik B."/>
            <person name="Grimanelli D."/>
            <person name="Grimwood J."/>
            <person name="Grossniklaus U."/>
            <person name="Hamada T."/>
            <person name="Haseloff J."/>
            <person name="Hetherington A.J."/>
            <person name="Higo A."/>
            <person name="Hirakawa Y."/>
            <person name="Hundley H.N."/>
            <person name="Ikeda Y."/>
            <person name="Inoue K."/>
            <person name="Inoue S.I."/>
            <person name="Ishida S."/>
            <person name="Jia Q."/>
            <person name="Kakita M."/>
            <person name="Kanazawa T."/>
            <person name="Kawai Y."/>
            <person name="Kawashima T."/>
            <person name="Kennedy M."/>
            <person name="Kinose K."/>
            <person name="Kinoshita T."/>
            <person name="Kohara Y."/>
            <person name="Koide E."/>
            <person name="Komatsu K."/>
            <person name="Kopischke S."/>
            <person name="Kubo M."/>
            <person name="Kyozuka J."/>
            <person name="Lagercrantz U."/>
            <person name="Lin S.S."/>
            <person name="Lindquist E."/>
            <person name="Lipzen A.M."/>
            <person name="Lu C.W."/>
            <person name="De Luna E."/>
            <person name="Martienssen R.A."/>
            <person name="Minamino N."/>
            <person name="Mizutani M."/>
            <person name="Mizutani M."/>
            <person name="Mochizuki N."/>
            <person name="Monte I."/>
            <person name="Mosher R."/>
            <person name="Nagasaki H."/>
            <person name="Nakagami H."/>
            <person name="Naramoto S."/>
            <person name="Nishitani K."/>
            <person name="Ohtani M."/>
            <person name="Okamoto T."/>
            <person name="Okumura M."/>
            <person name="Phillips J."/>
            <person name="Pollak B."/>
            <person name="Reinders A."/>
            <person name="Rovekamp M."/>
            <person name="Sano R."/>
            <person name="Sawa S."/>
            <person name="Schmid M.W."/>
            <person name="Shirakawa M."/>
            <person name="Solano R."/>
            <person name="Spunde A."/>
            <person name="Suetsugu N."/>
            <person name="Sugano S."/>
            <person name="Sugiyama A."/>
            <person name="Sun R."/>
            <person name="Suzuki Y."/>
            <person name="Takenaka M."/>
            <person name="Takezawa D."/>
            <person name="Tomogane H."/>
            <person name="Tsuzuki M."/>
            <person name="Ueda T."/>
            <person name="Umeda M."/>
            <person name="Ward J.M."/>
            <person name="Watanabe Y."/>
            <person name="Yazaki K."/>
            <person name="Yokoyama R."/>
            <person name="Yoshitake Y."/>
            <person name="Yotsui I."/>
            <person name="Zachgo S."/>
            <person name="Schmutz J."/>
        </authorList>
    </citation>
    <scope>NUCLEOTIDE SEQUENCE [LARGE SCALE GENOMIC DNA]</scope>
    <source>
        <strain evidence="3">Tak-1</strain>
    </source>
</reference>
<dbReference type="AlphaFoldDB" id="A0A2R6X4J3"/>
<evidence type="ECO:0000313" key="3">
    <source>
        <dbReference type="Proteomes" id="UP000244005"/>
    </source>
</evidence>
<feature type="region of interest" description="Disordered" evidence="1">
    <location>
        <begin position="542"/>
        <end position="576"/>
    </location>
</feature>
<dbReference type="Proteomes" id="UP000244005">
    <property type="component" value="Unassembled WGS sequence"/>
</dbReference>
<dbReference type="EMBL" id="KZ772708">
    <property type="protein sequence ID" value="PTQ40989.1"/>
    <property type="molecule type" value="Genomic_DNA"/>
</dbReference>
<sequence>MDKRHDDDAGRAAALPQQQRLRAPFAPFQAPSFQGPRALVLAELGRPPLGLPFSSPVGAFQQQQQASRPNDAHGANQNENENENQSSQDRLVETNSSLTPLDLHRPPNSRTGTSLLECSESTSGITPCSWASLYSAFKVPSLSSFEEEDVKSHSTARTVPLDARMHDVVDHRRADGMAGPPRPATSDGEGNQRVPVQNSVAGSGAGASPSPPKARHSFPAQSSQFSNSWQVGDSHRQARGGGGGGLVGSDRGSGTAFGERAMGRRATTSGQTIDRDSNSPIYAPQPSYANARASAGADRGKNKMADLSAMPVEHELDRMPMFRIAPTMAGLPIATGSSSRRELLLPHPSPGLGSQLHEAVSNMGMGAMRMPAAAAAAGMNEMGTGGKRCVVKEVAHSIQVQDQDQDRPQAMVGDYDQPLCDLATQRDSFKAGRQTTTAEACAAAAERAGQKQSRLRNLSDVADEPGTSGFIKRSRQHPHYSSWTFQAEKSDRLRPDQPREQSTGTGVRTESTQSCNWLQRWLPPKSIILGASAESPAAAAAAAAARSRARQWDGPDAHGRGNGNGSGMGSTPADIKSSCKSAADASMCEENGREWTRIQNRFMDFSSRGGLFKLSPLSAPSASALAMMGSASRSLGPPLTHGKASIMMRPSESKKNFCTWIPPTSVSTTK</sequence>
<feature type="compositionally biased region" description="Polar residues" evidence="1">
    <location>
        <begin position="500"/>
        <end position="513"/>
    </location>
</feature>
<feature type="compositionally biased region" description="Basic and acidic residues" evidence="1">
    <location>
        <begin position="1"/>
        <end position="10"/>
    </location>
</feature>
<feature type="region of interest" description="Disordered" evidence="1">
    <location>
        <begin position="448"/>
        <end position="513"/>
    </location>
</feature>
<proteinExistence type="predicted"/>
<accession>A0A2R6X4J3</accession>
<name>A0A2R6X4J3_MARPO</name>
<feature type="region of interest" description="Disordered" evidence="1">
    <location>
        <begin position="173"/>
        <end position="300"/>
    </location>
</feature>
<feature type="compositionally biased region" description="Polar residues" evidence="1">
    <location>
        <begin position="219"/>
        <end position="231"/>
    </location>
</feature>
<gene>
    <name evidence="2" type="ORF">MARPO_0036s0002</name>
</gene>
<evidence type="ECO:0000256" key="1">
    <source>
        <dbReference type="SAM" id="MobiDB-lite"/>
    </source>
</evidence>
<feature type="region of interest" description="Disordered" evidence="1">
    <location>
        <begin position="51"/>
        <end position="115"/>
    </location>
</feature>
<feature type="compositionally biased region" description="Basic and acidic residues" evidence="1">
    <location>
        <begin position="550"/>
        <end position="559"/>
    </location>
</feature>
<feature type="compositionally biased region" description="Low complexity" evidence="1">
    <location>
        <begin position="11"/>
        <end position="24"/>
    </location>
</feature>
<evidence type="ECO:0000313" key="2">
    <source>
        <dbReference type="EMBL" id="PTQ40989.1"/>
    </source>
</evidence>
<feature type="compositionally biased region" description="Low complexity" evidence="1">
    <location>
        <begin position="76"/>
        <end position="88"/>
    </location>
</feature>
<feature type="compositionally biased region" description="Basic and acidic residues" evidence="1">
    <location>
        <begin position="488"/>
        <end position="499"/>
    </location>
</feature>
<dbReference type="Gramene" id="Mp1g07550.1">
    <property type="protein sequence ID" value="Mp1g07550.1.cds"/>
    <property type="gene ID" value="Mp1g07550"/>
</dbReference>
<organism evidence="2 3">
    <name type="scientific">Marchantia polymorpha</name>
    <name type="common">Common liverwort</name>
    <name type="synonym">Marchantia aquatica</name>
    <dbReference type="NCBI Taxonomy" id="3197"/>
    <lineage>
        <taxon>Eukaryota</taxon>
        <taxon>Viridiplantae</taxon>
        <taxon>Streptophyta</taxon>
        <taxon>Embryophyta</taxon>
        <taxon>Marchantiophyta</taxon>
        <taxon>Marchantiopsida</taxon>
        <taxon>Marchantiidae</taxon>
        <taxon>Marchantiales</taxon>
        <taxon>Marchantiaceae</taxon>
        <taxon>Marchantia</taxon>
    </lineage>
</organism>
<keyword evidence="3" id="KW-1185">Reference proteome</keyword>